<sequence>MKFHSNEVTANCATSSHGKNKKWLIDSAASHNMTTDLSNLSIHSEYDGTDEVVIGDGSGLPISHVGSLSFISSNRVFHLRDTLCVPTIQKNLVSVHNFTKHNNVYLEFHPLYFLVKDRITGATLLKGECEDGVYPLPESMEMASKKVVAYVHERTSPDERPILSMEEGTMSTPLKVHKENIREAIDDQQQSIHSIMDSTVKDGSQFFKSASLRKSGWVLQLIHQGGDGNGGNNQYEGMKEILMNSKMRLKNLLDFSQTEVVITKLT</sequence>
<evidence type="ECO:0000259" key="1">
    <source>
        <dbReference type="Pfam" id="PF22936"/>
    </source>
</evidence>
<reference evidence="2" key="2">
    <citation type="submission" date="2020-03" db="EMBL/GenBank/DDBJ databases">
        <title>Walnut 2.0.</title>
        <authorList>
            <person name="Marrano A."/>
            <person name="Britton M."/>
            <person name="Zimin A.V."/>
            <person name="Zaini P.A."/>
            <person name="Workman R."/>
            <person name="Puiu D."/>
            <person name="Bianco L."/>
            <person name="Allen B.J."/>
            <person name="Troggio M."/>
            <person name="Leslie C.A."/>
            <person name="Timp W."/>
            <person name="Dendekar A."/>
            <person name="Salzberg S.L."/>
            <person name="Neale D.B."/>
        </authorList>
    </citation>
    <scope>NUCLEOTIDE SEQUENCE</scope>
    <source>
        <tissue evidence="2">Leaves</tissue>
    </source>
</reference>
<dbReference type="Pfam" id="PF22936">
    <property type="entry name" value="Pol_BBD"/>
    <property type="match status" value="1"/>
</dbReference>
<dbReference type="InterPro" id="IPR054722">
    <property type="entry name" value="PolX-like_BBD"/>
</dbReference>
<protein>
    <recommendedName>
        <fullName evidence="1">Retrovirus-related Pol polyprotein from transposon TNT 1-94-like beta-barrel domain-containing protein</fullName>
    </recommendedName>
</protein>
<dbReference type="EMBL" id="LIHL02000008">
    <property type="protein sequence ID" value="KAF5462750.1"/>
    <property type="molecule type" value="Genomic_DNA"/>
</dbReference>
<name>A0A833UYP3_JUGRE</name>
<evidence type="ECO:0000313" key="2">
    <source>
        <dbReference type="EMBL" id="KAF5462750.1"/>
    </source>
</evidence>
<dbReference type="AlphaFoldDB" id="A0A833UYP3"/>
<reference evidence="2" key="1">
    <citation type="submission" date="2015-10" db="EMBL/GenBank/DDBJ databases">
        <authorList>
            <person name="Martinez-Garcia P.J."/>
            <person name="Crepeau M.W."/>
            <person name="Puiu D."/>
            <person name="Gonzalez-Ibeas D."/>
            <person name="Whalen J."/>
            <person name="Stevens K."/>
            <person name="Paul R."/>
            <person name="Butterfield T."/>
            <person name="Britton M."/>
            <person name="Reagan R."/>
            <person name="Chakraborty S."/>
            <person name="Walawage S.L."/>
            <person name="Vasquez-Gross H.A."/>
            <person name="Cardeno C."/>
            <person name="Famula R."/>
            <person name="Pratt K."/>
            <person name="Kuruganti S."/>
            <person name="Aradhya M.K."/>
            <person name="Leslie C.A."/>
            <person name="Dandekar A.M."/>
            <person name="Salzberg S.L."/>
            <person name="Wegrzyn J.L."/>
            <person name="Langley C.H."/>
            <person name="Neale D.B."/>
        </authorList>
    </citation>
    <scope>NUCLEOTIDE SEQUENCE</scope>
    <source>
        <tissue evidence="2">Leaves</tissue>
    </source>
</reference>
<dbReference type="Proteomes" id="UP000619265">
    <property type="component" value="Unassembled WGS sequence"/>
</dbReference>
<feature type="domain" description="Retrovirus-related Pol polyprotein from transposon TNT 1-94-like beta-barrel" evidence="1">
    <location>
        <begin position="23"/>
        <end position="101"/>
    </location>
</feature>
<gene>
    <name evidence="2" type="ORF">F2P56_018733</name>
</gene>
<comment type="caution">
    <text evidence="2">The sequence shown here is derived from an EMBL/GenBank/DDBJ whole genome shotgun (WGS) entry which is preliminary data.</text>
</comment>
<accession>A0A833UYP3</accession>
<dbReference type="Gramene" id="Jr08_14760_p2">
    <property type="protein sequence ID" value="cds.Jr08_14760_p2"/>
    <property type="gene ID" value="Jr08_14760"/>
</dbReference>
<proteinExistence type="predicted"/>
<organism evidence="2 3">
    <name type="scientific">Juglans regia</name>
    <name type="common">English walnut</name>
    <dbReference type="NCBI Taxonomy" id="51240"/>
    <lineage>
        <taxon>Eukaryota</taxon>
        <taxon>Viridiplantae</taxon>
        <taxon>Streptophyta</taxon>
        <taxon>Embryophyta</taxon>
        <taxon>Tracheophyta</taxon>
        <taxon>Spermatophyta</taxon>
        <taxon>Magnoliopsida</taxon>
        <taxon>eudicotyledons</taxon>
        <taxon>Gunneridae</taxon>
        <taxon>Pentapetalae</taxon>
        <taxon>rosids</taxon>
        <taxon>fabids</taxon>
        <taxon>Fagales</taxon>
        <taxon>Juglandaceae</taxon>
        <taxon>Juglans</taxon>
    </lineage>
</organism>
<evidence type="ECO:0000313" key="3">
    <source>
        <dbReference type="Proteomes" id="UP000619265"/>
    </source>
</evidence>